<accession>A0A0C9W7A0</accession>
<feature type="non-terminal residue" evidence="4">
    <location>
        <position position="68"/>
    </location>
</feature>
<dbReference type="InterPro" id="IPR001878">
    <property type="entry name" value="Znf_CCHC"/>
</dbReference>
<keyword evidence="2" id="KW-0863">Zinc-finger</keyword>
<dbReference type="GO" id="GO:0008270">
    <property type="term" value="F:zinc ion binding"/>
    <property type="evidence" value="ECO:0007669"/>
    <property type="project" value="UniProtKB-KW"/>
</dbReference>
<dbReference type="SUPFAM" id="SSF57756">
    <property type="entry name" value="Retrovirus zinc finger-like domains"/>
    <property type="match status" value="1"/>
</dbReference>
<gene>
    <name evidence="4" type="ORF">HYDPIDRAFT_65270</name>
</gene>
<keyword evidence="5" id="KW-1185">Reference proteome</keyword>
<keyword evidence="2" id="KW-0479">Metal-binding</keyword>
<evidence type="ECO:0000313" key="5">
    <source>
        <dbReference type="Proteomes" id="UP000053820"/>
    </source>
</evidence>
<evidence type="ECO:0000313" key="4">
    <source>
        <dbReference type="EMBL" id="KIJ58242.1"/>
    </source>
</evidence>
<feature type="non-terminal residue" evidence="4">
    <location>
        <position position="1"/>
    </location>
</feature>
<evidence type="ECO:0000256" key="1">
    <source>
        <dbReference type="ARBA" id="ARBA00022664"/>
    </source>
</evidence>
<name>A0A0C9W7A0_9AGAM</name>
<dbReference type="Proteomes" id="UP000053820">
    <property type="component" value="Unassembled WGS sequence"/>
</dbReference>
<dbReference type="EMBL" id="KN839964">
    <property type="protein sequence ID" value="KIJ58242.1"/>
    <property type="molecule type" value="Genomic_DNA"/>
</dbReference>
<evidence type="ECO:0000256" key="2">
    <source>
        <dbReference type="PROSITE-ProRule" id="PRU00047"/>
    </source>
</evidence>
<sequence>QPNTEEGRAAYQEQLIQWATKWGFDGRCTPQTPFPLRPGTSPVCAGECFRCGHTGHRQHECPAQGNDA</sequence>
<dbReference type="InterPro" id="IPR036875">
    <property type="entry name" value="Znf_CCHC_sf"/>
</dbReference>
<organism evidence="4 5">
    <name type="scientific">Hydnomerulius pinastri MD-312</name>
    <dbReference type="NCBI Taxonomy" id="994086"/>
    <lineage>
        <taxon>Eukaryota</taxon>
        <taxon>Fungi</taxon>
        <taxon>Dikarya</taxon>
        <taxon>Basidiomycota</taxon>
        <taxon>Agaricomycotina</taxon>
        <taxon>Agaricomycetes</taxon>
        <taxon>Agaricomycetidae</taxon>
        <taxon>Boletales</taxon>
        <taxon>Boletales incertae sedis</taxon>
        <taxon>Leucogyrophana</taxon>
    </lineage>
</organism>
<dbReference type="HOGENOM" id="CLU_208800_0_0_1"/>
<proteinExistence type="predicted"/>
<reference evidence="4 5" key="1">
    <citation type="submission" date="2014-04" db="EMBL/GenBank/DDBJ databases">
        <title>Evolutionary Origins and Diversification of the Mycorrhizal Mutualists.</title>
        <authorList>
            <consortium name="DOE Joint Genome Institute"/>
            <consortium name="Mycorrhizal Genomics Consortium"/>
            <person name="Kohler A."/>
            <person name="Kuo A."/>
            <person name="Nagy L.G."/>
            <person name="Floudas D."/>
            <person name="Copeland A."/>
            <person name="Barry K.W."/>
            <person name="Cichocki N."/>
            <person name="Veneault-Fourrey C."/>
            <person name="LaButti K."/>
            <person name="Lindquist E.A."/>
            <person name="Lipzen A."/>
            <person name="Lundell T."/>
            <person name="Morin E."/>
            <person name="Murat C."/>
            <person name="Riley R."/>
            <person name="Ohm R."/>
            <person name="Sun H."/>
            <person name="Tunlid A."/>
            <person name="Henrissat B."/>
            <person name="Grigoriev I.V."/>
            <person name="Hibbett D.S."/>
            <person name="Martin F."/>
        </authorList>
    </citation>
    <scope>NUCLEOTIDE SEQUENCE [LARGE SCALE GENOMIC DNA]</scope>
    <source>
        <strain evidence="4 5">MD-312</strain>
    </source>
</reference>
<evidence type="ECO:0000259" key="3">
    <source>
        <dbReference type="PROSITE" id="PS50158"/>
    </source>
</evidence>
<keyword evidence="2" id="KW-0862">Zinc</keyword>
<dbReference type="PROSITE" id="PS50158">
    <property type="entry name" value="ZF_CCHC"/>
    <property type="match status" value="1"/>
</dbReference>
<dbReference type="GO" id="GO:0003676">
    <property type="term" value="F:nucleic acid binding"/>
    <property type="evidence" value="ECO:0007669"/>
    <property type="project" value="InterPro"/>
</dbReference>
<dbReference type="GO" id="GO:0006397">
    <property type="term" value="P:mRNA processing"/>
    <property type="evidence" value="ECO:0007669"/>
    <property type="project" value="UniProtKB-KW"/>
</dbReference>
<feature type="domain" description="CCHC-type" evidence="3">
    <location>
        <begin position="48"/>
        <end position="62"/>
    </location>
</feature>
<protein>
    <recommendedName>
        <fullName evidence="3">CCHC-type domain-containing protein</fullName>
    </recommendedName>
</protein>
<dbReference type="AlphaFoldDB" id="A0A0C9W7A0"/>
<dbReference type="OrthoDB" id="3260975at2759"/>
<keyword evidence="1" id="KW-0507">mRNA processing</keyword>